<name>M5E1B8_9FIRM</name>
<comment type="caution">
    <text evidence="2">The sequence shown here is derived from an EMBL/GenBank/DDBJ whole genome shotgun (WGS) entry which is preliminary data.</text>
</comment>
<gene>
    <name evidence="2" type="ORF">HSACCH_01287</name>
</gene>
<dbReference type="PROSITE" id="PS00409">
    <property type="entry name" value="PROKAR_NTER_METHYL"/>
    <property type="match status" value="1"/>
</dbReference>
<dbReference type="Pfam" id="PF07963">
    <property type="entry name" value="N_methyl"/>
    <property type="match status" value="1"/>
</dbReference>
<evidence type="ECO:0000256" key="1">
    <source>
        <dbReference type="SAM" id="Phobius"/>
    </source>
</evidence>
<sequence>MELIKQEEGFTLLEIVISLGIILILVIAFSGGIINSFRVESRVNQRLEGIRVTDSIIESLRANKDNWKNEENWEDIDSNLINDIENIINDENQNYSIGLNDDSNKNIIIERDPEDEIPASNLFLFKIKITWDDRTYTTEVLLAGDE</sequence>
<keyword evidence="1" id="KW-0472">Membrane</keyword>
<accession>M5E1B8</accession>
<dbReference type="RefSeq" id="WP_005488723.1">
    <property type="nucleotide sequence ID" value="NZ_CAUI01000015.1"/>
</dbReference>
<dbReference type="STRING" id="1293054.HSACCH_01287"/>
<dbReference type="InterPro" id="IPR012902">
    <property type="entry name" value="N_methyl_site"/>
</dbReference>
<feature type="transmembrane region" description="Helical" evidence="1">
    <location>
        <begin position="15"/>
        <end position="37"/>
    </location>
</feature>
<evidence type="ECO:0000313" key="2">
    <source>
        <dbReference type="EMBL" id="CCU79380.1"/>
    </source>
</evidence>
<protein>
    <recommendedName>
        <fullName evidence="4">Prepilin-type N-terminal cleavage/methylation domain-containing protein</fullName>
    </recommendedName>
</protein>
<dbReference type="InParanoid" id="M5E1B8"/>
<evidence type="ECO:0000313" key="3">
    <source>
        <dbReference type="Proteomes" id="UP000012063"/>
    </source>
</evidence>
<dbReference type="Proteomes" id="UP000012063">
    <property type="component" value="Unassembled WGS sequence"/>
</dbReference>
<keyword evidence="1" id="KW-1133">Transmembrane helix</keyword>
<keyword evidence="1" id="KW-0812">Transmembrane</keyword>
<dbReference type="EMBL" id="CAUI01000015">
    <property type="protein sequence ID" value="CCU79380.1"/>
    <property type="molecule type" value="Genomic_DNA"/>
</dbReference>
<organism evidence="2 3">
    <name type="scientific">Halanaerobium saccharolyticum subsp. saccharolyticum DSM 6643</name>
    <dbReference type="NCBI Taxonomy" id="1293054"/>
    <lineage>
        <taxon>Bacteria</taxon>
        <taxon>Bacillati</taxon>
        <taxon>Bacillota</taxon>
        <taxon>Clostridia</taxon>
        <taxon>Halanaerobiales</taxon>
        <taxon>Halanaerobiaceae</taxon>
        <taxon>Halanaerobium</taxon>
    </lineage>
</organism>
<proteinExistence type="predicted"/>
<keyword evidence="3" id="KW-1185">Reference proteome</keyword>
<reference evidence="3" key="1">
    <citation type="journal article" date="2013" name="Genome Announc.">
        <title>Genome Sequence of Halanaerobium saccharolyticum subsp. saccharolyticum Strain DSM 6643T, a Halophilic Hydrogen-Producing Bacterium.</title>
        <authorList>
            <person name="Kivisto A."/>
            <person name="Larjo A."/>
            <person name="Ciranna A."/>
            <person name="Santala V."/>
            <person name="Roos C."/>
            <person name="Karp M."/>
        </authorList>
    </citation>
    <scope>NUCLEOTIDE SEQUENCE [LARGE SCALE GENOMIC DNA]</scope>
    <source>
        <strain evidence="3">DSM 6643</strain>
    </source>
</reference>
<evidence type="ECO:0008006" key="4">
    <source>
        <dbReference type="Google" id="ProtNLM"/>
    </source>
</evidence>
<dbReference type="AlphaFoldDB" id="M5E1B8"/>